<protein>
    <submittedName>
        <fullName evidence="2">Uncharacterized protein</fullName>
    </submittedName>
</protein>
<dbReference type="InterPro" id="IPR036291">
    <property type="entry name" value="NAD(P)-bd_dom_sf"/>
</dbReference>
<dbReference type="GO" id="GO:0006666">
    <property type="term" value="P:3-keto-sphinganine metabolic process"/>
    <property type="evidence" value="ECO:0007669"/>
    <property type="project" value="TreeGrafter"/>
</dbReference>
<dbReference type="Proteomes" id="UP000887577">
    <property type="component" value="Unplaced"/>
</dbReference>
<proteinExistence type="predicted"/>
<dbReference type="PANTHER" id="PTHR43550">
    <property type="entry name" value="3-KETODIHYDROSPHINGOSINE REDUCTASE"/>
    <property type="match status" value="1"/>
</dbReference>
<dbReference type="PANTHER" id="PTHR43550:SF3">
    <property type="entry name" value="3-KETODIHYDROSPHINGOSINE REDUCTASE"/>
    <property type="match status" value="1"/>
</dbReference>
<evidence type="ECO:0000313" key="2">
    <source>
        <dbReference type="WBParaSite" id="PSU_v2.g6243.t1"/>
    </source>
</evidence>
<reference evidence="2" key="1">
    <citation type="submission" date="2022-11" db="UniProtKB">
        <authorList>
            <consortium name="WormBaseParasite"/>
        </authorList>
    </citation>
    <scope>IDENTIFICATION</scope>
</reference>
<dbReference type="SUPFAM" id="SSF51735">
    <property type="entry name" value="NAD(P)-binding Rossmann-fold domains"/>
    <property type="match status" value="1"/>
</dbReference>
<dbReference type="AlphaFoldDB" id="A0A914Z1K9"/>
<dbReference type="GO" id="GO:0047560">
    <property type="term" value="F:3-dehydrosphinganine reductase activity"/>
    <property type="evidence" value="ECO:0007669"/>
    <property type="project" value="TreeGrafter"/>
</dbReference>
<keyword evidence="1" id="KW-1185">Reference proteome</keyword>
<sequence length="92" mass="10184">MDATGGYEKIKDILDKAAKDSGPIDVLINNVGVVVQGAFDEIPIESFEKQMSMNYLSAAHASRAVIKNMKERQSGHISFLIFTIKICTSWFC</sequence>
<dbReference type="GO" id="GO:0030148">
    <property type="term" value="P:sphingolipid biosynthetic process"/>
    <property type="evidence" value="ECO:0007669"/>
    <property type="project" value="TreeGrafter"/>
</dbReference>
<dbReference type="InterPro" id="IPR002347">
    <property type="entry name" value="SDR_fam"/>
</dbReference>
<accession>A0A914Z1K9</accession>
<dbReference type="WBParaSite" id="PSU_v2.g6243.t1">
    <property type="protein sequence ID" value="PSU_v2.g6243.t1"/>
    <property type="gene ID" value="PSU_v2.g6243"/>
</dbReference>
<organism evidence="1 2">
    <name type="scientific">Panagrolaimus superbus</name>
    <dbReference type="NCBI Taxonomy" id="310955"/>
    <lineage>
        <taxon>Eukaryota</taxon>
        <taxon>Metazoa</taxon>
        <taxon>Ecdysozoa</taxon>
        <taxon>Nematoda</taxon>
        <taxon>Chromadorea</taxon>
        <taxon>Rhabditida</taxon>
        <taxon>Tylenchina</taxon>
        <taxon>Panagrolaimomorpha</taxon>
        <taxon>Panagrolaimoidea</taxon>
        <taxon>Panagrolaimidae</taxon>
        <taxon>Panagrolaimus</taxon>
    </lineage>
</organism>
<dbReference type="Pfam" id="PF00106">
    <property type="entry name" value="adh_short"/>
    <property type="match status" value="1"/>
</dbReference>
<name>A0A914Z1K9_9BILA</name>
<dbReference type="Gene3D" id="3.40.50.720">
    <property type="entry name" value="NAD(P)-binding Rossmann-like Domain"/>
    <property type="match status" value="1"/>
</dbReference>
<evidence type="ECO:0000313" key="1">
    <source>
        <dbReference type="Proteomes" id="UP000887577"/>
    </source>
</evidence>
<dbReference type="GO" id="GO:0005789">
    <property type="term" value="C:endoplasmic reticulum membrane"/>
    <property type="evidence" value="ECO:0007669"/>
    <property type="project" value="TreeGrafter"/>
</dbReference>